<evidence type="ECO:0000313" key="2">
    <source>
        <dbReference type="Proteomes" id="UP001234989"/>
    </source>
</evidence>
<sequence>MPAVQKLYNACKASLSTNGPISEDALEKVRSLLDLTLALEGIEIDSDYKEETGHYNFQSVFRKGSDLGVEASRKRTITYVSWCYCYMFRFFREDVDHLLLHCYVATWAATSTTHPDAELHVHCDTMNDSKLLIKQQRATGTFFCIVLLQQNCGTCFTLFLDSVGSCHIVSKKLMRVGVAGKLTAPSNRLGR</sequence>
<name>A0AAF0UP79_SOLVR</name>
<organism evidence="1 2">
    <name type="scientific">Solanum verrucosum</name>
    <dbReference type="NCBI Taxonomy" id="315347"/>
    <lineage>
        <taxon>Eukaryota</taxon>
        <taxon>Viridiplantae</taxon>
        <taxon>Streptophyta</taxon>
        <taxon>Embryophyta</taxon>
        <taxon>Tracheophyta</taxon>
        <taxon>Spermatophyta</taxon>
        <taxon>Magnoliopsida</taxon>
        <taxon>eudicotyledons</taxon>
        <taxon>Gunneridae</taxon>
        <taxon>Pentapetalae</taxon>
        <taxon>asterids</taxon>
        <taxon>lamiids</taxon>
        <taxon>Solanales</taxon>
        <taxon>Solanaceae</taxon>
        <taxon>Solanoideae</taxon>
        <taxon>Solaneae</taxon>
        <taxon>Solanum</taxon>
    </lineage>
</organism>
<protein>
    <submittedName>
        <fullName evidence="1">Uncharacterized protein</fullName>
    </submittedName>
</protein>
<dbReference type="Proteomes" id="UP001234989">
    <property type="component" value="Chromosome 10"/>
</dbReference>
<reference evidence="1" key="1">
    <citation type="submission" date="2023-08" db="EMBL/GenBank/DDBJ databases">
        <title>A de novo genome assembly of Solanum verrucosum Schlechtendal, a Mexican diploid species geographically isolated from the other diploid A-genome species in potato relatives.</title>
        <authorList>
            <person name="Hosaka K."/>
        </authorList>
    </citation>
    <scope>NUCLEOTIDE SEQUENCE</scope>
    <source>
        <tissue evidence="1">Young leaves</tissue>
    </source>
</reference>
<gene>
    <name evidence="1" type="ORF">MTR67_042388</name>
</gene>
<keyword evidence="2" id="KW-1185">Reference proteome</keyword>
<proteinExistence type="predicted"/>
<evidence type="ECO:0000313" key="1">
    <source>
        <dbReference type="EMBL" id="WMV49003.1"/>
    </source>
</evidence>
<dbReference type="AlphaFoldDB" id="A0AAF0UP79"/>
<accession>A0AAF0UP79</accession>
<dbReference type="EMBL" id="CP133621">
    <property type="protein sequence ID" value="WMV49003.1"/>
    <property type="molecule type" value="Genomic_DNA"/>
</dbReference>